<organism evidence="2 3">
    <name type="scientific">Leucosporidium creatinivorum</name>
    <dbReference type="NCBI Taxonomy" id="106004"/>
    <lineage>
        <taxon>Eukaryota</taxon>
        <taxon>Fungi</taxon>
        <taxon>Dikarya</taxon>
        <taxon>Basidiomycota</taxon>
        <taxon>Pucciniomycotina</taxon>
        <taxon>Microbotryomycetes</taxon>
        <taxon>Leucosporidiales</taxon>
        <taxon>Leucosporidium</taxon>
    </lineage>
</organism>
<sequence>MSWGLVELAGVGEAAAPSPLSATPPFTKSLTPITRRPLVVTRPSTATGRPQPQRSCSLPLEGDFQVFGRR</sequence>
<feature type="compositionally biased region" description="Polar residues" evidence="1">
    <location>
        <begin position="42"/>
        <end position="56"/>
    </location>
</feature>
<gene>
    <name evidence="2" type="ORF">BCR35DRAFT_300980</name>
</gene>
<dbReference type="AlphaFoldDB" id="A0A1Y2FYN3"/>
<protein>
    <submittedName>
        <fullName evidence="2">Uncharacterized protein</fullName>
    </submittedName>
</protein>
<evidence type="ECO:0000256" key="1">
    <source>
        <dbReference type="SAM" id="MobiDB-lite"/>
    </source>
</evidence>
<evidence type="ECO:0000313" key="2">
    <source>
        <dbReference type="EMBL" id="ORY89151.1"/>
    </source>
</evidence>
<accession>A0A1Y2FYN3</accession>
<name>A0A1Y2FYN3_9BASI</name>
<feature type="region of interest" description="Disordered" evidence="1">
    <location>
        <begin position="14"/>
        <end position="61"/>
    </location>
</feature>
<feature type="compositionally biased region" description="Low complexity" evidence="1">
    <location>
        <begin position="14"/>
        <end position="25"/>
    </location>
</feature>
<keyword evidence="3" id="KW-1185">Reference proteome</keyword>
<dbReference type="InParanoid" id="A0A1Y2FYN3"/>
<dbReference type="Proteomes" id="UP000193467">
    <property type="component" value="Unassembled WGS sequence"/>
</dbReference>
<evidence type="ECO:0000313" key="3">
    <source>
        <dbReference type="Proteomes" id="UP000193467"/>
    </source>
</evidence>
<proteinExistence type="predicted"/>
<comment type="caution">
    <text evidence="2">The sequence shown here is derived from an EMBL/GenBank/DDBJ whole genome shotgun (WGS) entry which is preliminary data.</text>
</comment>
<dbReference type="EMBL" id="MCGR01000007">
    <property type="protein sequence ID" value="ORY89151.1"/>
    <property type="molecule type" value="Genomic_DNA"/>
</dbReference>
<reference evidence="2 3" key="1">
    <citation type="submission" date="2016-07" db="EMBL/GenBank/DDBJ databases">
        <title>Pervasive Adenine N6-methylation of Active Genes in Fungi.</title>
        <authorList>
            <consortium name="DOE Joint Genome Institute"/>
            <person name="Mondo S.J."/>
            <person name="Dannebaum R.O."/>
            <person name="Kuo R.C."/>
            <person name="Labutti K."/>
            <person name="Haridas S."/>
            <person name="Kuo A."/>
            <person name="Salamov A."/>
            <person name="Ahrendt S.R."/>
            <person name="Lipzen A."/>
            <person name="Sullivan W."/>
            <person name="Andreopoulos W.B."/>
            <person name="Clum A."/>
            <person name="Lindquist E."/>
            <person name="Daum C."/>
            <person name="Ramamoorthy G.K."/>
            <person name="Gryganskyi A."/>
            <person name="Culley D."/>
            <person name="Magnuson J.K."/>
            <person name="James T.Y."/>
            <person name="O'Malley M.A."/>
            <person name="Stajich J.E."/>
            <person name="Spatafora J.W."/>
            <person name="Visel A."/>
            <person name="Grigoriev I.V."/>
        </authorList>
    </citation>
    <scope>NUCLEOTIDE SEQUENCE [LARGE SCALE GENOMIC DNA]</scope>
    <source>
        <strain evidence="2 3">62-1032</strain>
    </source>
</reference>